<dbReference type="InterPro" id="IPR042070">
    <property type="entry name" value="PucR_C-HTH_sf"/>
</dbReference>
<dbReference type="PANTHER" id="PTHR33744:SF1">
    <property type="entry name" value="DNA-BINDING TRANSCRIPTIONAL ACTIVATOR ADER"/>
    <property type="match status" value="1"/>
</dbReference>
<organism evidence="6 7">
    <name type="scientific">Rhodococcus oxybenzonivorans</name>
    <dbReference type="NCBI Taxonomy" id="1990687"/>
    <lineage>
        <taxon>Bacteria</taxon>
        <taxon>Bacillati</taxon>
        <taxon>Actinomycetota</taxon>
        <taxon>Actinomycetes</taxon>
        <taxon>Mycobacteriales</taxon>
        <taxon>Nocardiaceae</taxon>
        <taxon>Rhodococcus</taxon>
    </lineage>
</organism>
<dbReference type="Pfam" id="PF17853">
    <property type="entry name" value="GGDEF_2"/>
    <property type="match status" value="1"/>
</dbReference>
<dbReference type="Pfam" id="PF13556">
    <property type="entry name" value="HTH_30"/>
    <property type="match status" value="1"/>
</dbReference>
<dbReference type="InterPro" id="IPR041522">
    <property type="entry name" value="CdaR_GGDEF"/>
</dbReference>
<evidence type="ECO:0000313" key="6">
    <source>
        <dbReference type="EMBL" id="MDV7265147.1"/>
    </source>
</evidence>
<dbReference type="Pfam" id="PF14361">
    <property type="entry name" value="RsbRD_N"/>
    <property type="match status" value="1"/>
</dbReference>
<dbReference type="InterPro" id="IPR025736">
    <property type="entry name" value="PucR_C-HTH_dom"/>
</dbReference>
<dbReference type="InterPro" id="IPR025751">
    <property type="entry name" value="RsbRD_N_dom"/>
</dbReference>
<evidence type="ECO:0000313" key="7">
    <source>
        <dbReference type="Proteomes" id="UP001185863"/>
    </source>
</evidence>
<dbReference type="Gene3D" id="1.10.10.2840">
    <property type="entry name" value="PucR C-terminal helix-turn-helix domain"/>
    <property type="match status" value="1"/>
</dbReference>
<proteinExistence type="inferred from homology"/>
<comment type="similarity">
    <text evidence="1">Belongs to the CdaR family.</text>
</comment>
<protein>
    <submittedName>
        <fullName evidence="6">Helix-turn-helix domain-containing protein</fullName>
    </submittedName>
</protein>
<feature type="domain" description="RsbT co-antagonist protein RsbRD N-terminal" evidence="4">
    <location>
        <begin position="24"/>
        <end position="160"/>
    </location>
</feature>
<dbReference type="InterPro" id="IPR051448">
    <property type="entry name" value="CdaR-like_regulators"/>
</dbReference>
<feature type="domain" description="CdaR GGDEF-like" evidence="5">
    <location>
        <begin position="177"/>
        <end position="294"/>
    </location>
</feature>
<feature type="domain" description="PucR C-terminal helix-turn-helix" evidence="3">
    <location>
        <begin position="345"/>
        <end position="403"/>
    </location>
</feature>
<evidence type="ECO:0000259" key="5">
    <source>
        <dbReference type="Pfam" id="PF17853"/>
    </source>
</evidence>
<accession>A0AAE5A621</accession>
<evidence type="ECO:0000259" key="3">
    <source>
        <dbReference type="Pfam" id="PF13556"/>
    </source>
</evidence>
<evidence type="ECO:0000259" key="4">
    <source>
        <dbReference type="Pfam" id="PF14361"/>
    </source>
</evidence>
<evidence type="ECO:0000256" key="1">
    <source>
        <dbReference type="ARBA" id="ARBA00006754"/>
    </source>
</evidence>
<reference evidence="6" key="1">
    <citation type="submission" date="2023-10" db="EMBL/GenBank/DDBJ databases">
        <title>Development of a sustainable strategy for remediation of hydrocarbon-contaminated territories based on the waste exchange concept.</title>
        <authorList>
            <person name="Krivoruchko A."/>
        </authorList>
    </citation>
    <scope>NUCLEOTIDE SEQUENCE</scope>
    <source>
        <strain evidence="6">IEGM 68</strain>
    </source>
</reference>
<comment type="caution">
    <text evidence="6">The sequence shown here is derived from an EMBL/GenBank/DDBJ whole genome shotgun (WGS) entry which is preliminary data.</text>
</comment>
<feature type="region of interest" description="Disordered" evidence="2">
    <location>
        <begin position="418"/>
        <end position="437"/>
    </location>
</feature>
<name>A0AAE5A621_9NOCA</name>
<feature type="compositionally biased region" description="Basic residues" evidence="2">
    <location>
        <begin position="428"/>
        <end position="437"/>
    </location>
</feature>
<gene>
    <name evidence="6" type="ORF">R4315_11380</name>
</gene>
<dbReference type="AlphaFoldDB" id="A0AAE5A621"/>
<dbReference type="RefSeq" id="WP_317745734.1">
    <property type="nucleotide sequence ID" value="NZ_JAWLUP010000021.1"/>
</dbReference>
<dbReference type="PANTHER" id="PTHR33744">
    <property type="entry name" value="CARBOHYDRATE DIACID REGULATOR"/>
    <property type="match status" value="1"/>
</dbReference>
<dbReference type="Proteomes" id="UP001185863">
    <property type="component" value="Unassembled WGS sequence"/>
</dbReference>
<dbReference type="EMBL" id="JAWLUP010000021">
    <property type="protein sequence ID" value="MDV7265147.1"/>
    <property type="molecule type" value="Genomic_DNA"/>
</dbReference>
<sequence>MSEEVGDFIPAVAREMLSRRDEFIGDLLSVTRSQIHALDLDPRLRGLLEASVTENIVAAVHFLENDTPEEDLEAPTAAIVYARTLAQRDVPLSALIRAYRIGHARFLDAAMRYAVEMDGGSSSATIIRLVNRSAQYIDRVCEQVGLAYEQERDRWVGSRSGLRQQWVAQLLDGSVTDIRQAEEALDYSLTGTHVGVDAWADPTVSPHEAVTVLDQLRALLFPVLGAVGRPLMVPTDEREVRMWFSVAGTAEIDVDRIAQVLAGASLPVQVAVGCPESGVEGFRRSLEQADRVREIAMASGAGPRVISYAQVASIALMVGDLDAVRRFVIGCLGDLAVDDDRNMWLRETLRVFLAKNRSFAAAAESMTLHRNTIQYRVQQAMDLSGHNFDDSERTLDVQLALQAARWLGSAVLRAPNTGEGGGVTAGRVGRRRGRRRG</sequence>
<evidence type="ECO:0000256" key="2">
    <source>
        <dbReference type="SAM" id="MobiDB-lite"/>
    </source>
</evidence>